<organism evidence="1 2">
    <name type="scientific">Acinetobacter stercoris</name>
    <dbReference type="NCBI Taxonomy" id="2126983"/>
    <lineage>
        <taxon>Bacteria</taxon>
        <taxon>Pseudomonadati</taxon>
        <taxon>Pseudomonadota</taxon>
        <taxon>Gammaproteobacteria</taxon>
        <taxon>Moraxellales</taxon>
        <taxon>Moraxellaceae</taxon>
        <taxon>Acinetobacter</taxon>
    </lineage>
</organism>
<keyword evidence="2" id="KW-1185">Reference proteome</keyword>
<dbReference type="OrthoDB" id="6712395at2"/>
<dbReference type="EMBL" id="OOGT01000409">
    <property type="protein sequence ID" value="SPL72644.1"/>
    <property type="molecule type" value="Genomic_DNA"/>
</dbReference>
<gene>
    <name evidence="1" type="ORF">KPC_3822</name>
</gene>
<dbReference type="RefSeq" id="WP_146196686.1">
    <property type="nucleotide sequence ID" value="NZ_OOGT01000409.1"/>
</dbReference>
<dbReference type="InParanoid" id="A0A2U3N4T3"/>
<evidence type="ECO:0000313" key="1">
    <source>
        <dbReference type="EMBL" id="SPL72644.1"/>
    </source>
</evidence>
<name>A0A2U3N4T3_9GAMM</name>
<dbReference type="Proteomes" id="UP000245974">
    <property type="component" value="Unassembled WGS sequence"/>
</dbReference>
<accession>A0A2U3N4T3</accession>
<protein>
    <submittedName>
        <fullName evidence="1">Uncharacterized protein</fullName>
    </submittedName>
</protein>
<proteinExistence type="predicted"/>
<evidence type="ECO:0000313" key="2">
    <source>
        <dbReference type="Proteomes" id="UP000245974"/>
    </source>
</evidence>
<reference evidence="2" key="1">
    <citation type="submission" date="2018-03" db="EMBL/GenBank/DDBJ databases">
        <authorList>
            <person name="Blom J."/>
        </authorList>
    </citation>
    <scope>NUCLEOTIDE SEQUENCE [LARGE SCALE GENOMIC DNA]</scope>
    <source>
        <strain evidence="2">KPC-SM-21</strain>
    </source>
</reference>
<sequence>MGTIDVDSMTHWTVNTINDLRNDLRFEKVELSGKNIFDSILPGYRAERFDSESSYSNARIFLSSHGNETFPKGSHCYRLISQRNNQEFLSFNTDRPIDDKFDIKSEENINIVNNAREKFPDLDLADLKNRFQGIDWITVYSLVTGLEIPSLTKVQYNGQVFNATYNSTLEWKRDKQIQFSKSIIESEFFADNATELRKEKLNLARLENGCYMYNQTAINKLISLNFFRYN</sequence>
<dbReference type="AlphaFoldDB" id="A0A2U3N4T3"/>